<dbReference type="EMBL" id="BMXV01000002">
    <property type="protein sequence ID" value="GGY67574.1"/>
    <property type="molecule type" value="Genomic_DNA"/>
</dbReference>
<evidence type="ECO:0000313" key="3">
    <source>
        <dbReference type="Proteomes" id="UP000601597"/>
    </source>
</evidence>
<evidence type="ECO:0000256" key="1">
    <source>
        <dbReference type="SAM" id="SignalP"/>
    </source>
</evidence>
<proteinExistence type="predicted"/>
<keyword evidence="1" id="KW-0732">Signal</keyword>
<evidence type="ECO:0000313" key="2">
    <source>
        <dbReference type="EMBL" id="GGY67574.1"/>
    </source>
</evidence>
<evidence type="ECO:0008006" key="4">
    <source>
        <dbReference type="Google" id="ProtNLM"/>
    </source>
</evidence>
<protein>
    <recommendedName>
        <fullName evidence="4">DUF302 domain-containing protein</fullName>
    </recommendedName>
</protein>
<gene>
    <name evidence="2" type="ORF">GCM10007071_13230</name>
</gene>
<name>A0ABQ3AXS4_9GAMM</name>
<dbReference type="Proteomes" id="UP000601597">
    <property type="component" value="Unassembled WGS sequence"/>
</dbReference>
<feature type="chain" id="PRO_5045363260" description="DUF302 domain-containing protein" evidence="1">
    <location>
        <begin position="22"/>
        <end position="155"/>
    </location>
</feature>
<keyword evidence="3" id="KW-1185">Reference proteome</keyword>
<reference evidence="3" key="1">
    <citation type="journal article" date="2019" name="Int. J. Syst. Evol. Microbiol.">
        <title>The Global Catalogue of Microorganisms (GCM) 10K type strain sequencing project: providing services to taxonomists for standard genome sequencing and annotation.</title>
        <authorList>
            <consortium name="The Broad Institute Genomics Platform"/>
            <consortium name="The Broad Institute Genome Sequencing Center for Infectious Disease"/>
            <person name="Wu L."/>
            <person name="Ma J."/>
        </authorList>
    </citation>
    <scope>NUCLEOTIDE SEQUENCE [LARGE SCALE GENOMIC DNA]</scope>
    <source>
        <strain evidence="3">KCTC 22280</strain>
    </source>
</reference>
<organism evidence="2 3">
    <name type="scientific">Marinobacter zhanjiangensis</name>
    <dbReference type="NCBI Taxonomy" id="578215"/>
    <lineage>
        <taxon>Bacteria</taxon>
        <taxon>Pseudomonadati</taxon>
        <taxon>Pseudomonadota</taxon>
        <taxon>Gammaproteobacteria</taxon>
        <taxon>Pseudomonadales</taxon>
        <taxon>Marinobacteraceae</taxon>
        <taxon>Marinobacter</taxon>
    </lineage>
</organism>
<comment type="caution">
    <text evidence="2">The sequence shown here is derived from an EMBL/GenBank/DDBJ whole genome shotgun (WGS) entry which is preliminary data.</text>
</comment>
<sequence length="155" mass="17434">MPRLSLILCAFLALLAGNAYSSDLEPWYEKVLTQDDPNTLAYYTFTDNECFGAEEDHLNELIEGIFIRSRIKPVASLSDPLYLNVILTCLRSSDDSFVAYTVDVGFGRYNPRPAVIYDKPYGSIGYGQSMEFISSQVRENVEAALTDYLSVNFNL</sequence>
<accession>A0ABQ3AXS4</accession>
<feature type="signal peptide" evidence="1">
    <location>
        <begin position="1"/>
        <end position="21"/>
    </location>
</feature>
<dbReference type="RefSeq" id="WP_189574582.1">
    <property type="nucleotide sequence ID" value="NZ_BMXV01000002.1"/>
</dbReference>